<evidence type="ECO:0000313" key="3">
    <source>
        <dbReference type="Proteomes" id="UP001497623"/>
    </source>
</evidence>
<feature type="region of interest" description="Disordered" evidence="1">
    <location>
        <begin position="253"/>
        <end position="273"/>
    </location>
</feature>
<organism evidence="2 3">
    <name type="scientific">Meganyctiphanes norvegica</name>
    <name type="common">Northern krill</name>
    <name type="synonym">Thysanopoda norvegica</name>
    <dbReference type="NCBI Taxonomy" id="48144"/>
    <lineage>
        <taxon>Eukaryota</taxon>
        <taxon>Metazoa</taxon>
        <taxon>Ecdysozoa</taxon>
        <taxon>Arthropoda</taxon>
        <taxon>Crustacea</taxon>
        <taxon>Multicrustacea</taxon>
        <taxon>Malacostraca</taxon>
        <taxon>Eumalacostraca</taxon>
        <taxon>Eucarida</taxon>
        <taxon>Euphausiacea</taxon>
        <taxon>Euphausiidae</taxon>
        <taxon>Meganyctiphanes</taxon>
    </lineage>
</organism>
<feature type="region of interest" description="Disordered" evidence="1">
    <location>
        <begin position="175"/>
        <end position="227"/>
    </location>
</feature>
<evidence type="ECO:0000313" key="2">
    <source>
        <dbReference type="EMBL" id="CAL4060116.1"/>
    </source>
</evidence>
<keyword evidence="3" id="KW-1185">Reference proteome</keyword>
<protein>
    <submittedName>
        <fullName evidence="2">Uncharacterized protein</fullName>
    </submittedName>
</protein>
<reference evidence="2 3" key="1">
    <citation type="submission" date="2024-05" db="EMBL/GenBank/DDBJ databases">
        <authorList>
            <person name="Wallberg A."/>
        </authorList>
    </citation>
    <scope>NUCLEOTIDE SEQUENCE [LARGE SCALE GENOMIC DNA]</scope>
</reference>
<sequence>MNDSDAGSPSLLIRPWTNIGNLPRNKIEMESNAELATATQPTEFRKPETFLNKQSRLMRKTKSSFEVSTTKTSKESIFTSKRSSMKQASIGNPGMIVDPPLSPKSRKNYKQSKITQQMFAPKTTDLARLTGGVVNNAMANEEDPLEIAMAESLKTAEAEKMRRKKEEEEINKILEGKIESFDSQKEESKSGSSPSTPKKARRKLKSDENLRRSPRKTQNPVFYTGKEDAVKSATPVIRSHQRNLTACSHNYRVSGSDGHEAVSFPRSQLTIKG</sequence>
<gene>
    <name evidence="2" type="ORF">MNOR_LOCUS1044</name>
</gene>
<evidence type="ECO:0000256" key="1">
    <source>
        <dbReference type="SAM" id="MobiDB-lite"/>
    </source>
</evidence>
<proteinExistence type="predicted"/>
<dbReference type="Proteomes" id="UP001497623">
    <property type="component" value="Unassembled WGS sequence"/>
</dbReference>
<feature type="non-terminal residue" evidence="2">
    <location>
        <position position="273"/>
    </location>
</feature>
<feature type="compositionally biased region" description="Polar residues" evidence="1">
    <location>
        <begin position="64"/>
        <end position="90"/>
    </location>
</feature>
<dbReference type="AlphaFoldDB" id="A0AAV2PIP6"/>
<accession>A0AAV2PIP6</accession>
<feature type="compositionally biased region" description="Basic and acidic residues" evidence="1">
    <location>
        <begin position="175"/>
        <end position="189"/>
    </location>
</feature>
<comment type="caution">
    <text evidence="2">The sequence shown here is derived from an EMBL/GenBank/DDBJ whole genome shotgun (WGS) entry which is preliminary data.</text>
</comment>
<name>A0AAV2PIP6_MEGNR</name>
<feature type="region of interest" description="Disordered" evidence="1">
    <location>
        <begin position="56"/>
        <end position="107"/>
    </location>
</feature>
<dbReference type="EMBL" id="CAXKWB010000262">
    <property type="protein sequence ID" value="CAL4060116.1"/>
    <property type="molecule type" value="Genomic_DNA"/>
</dbReference>